<evidence type="ECO:0000313" key="8">
    <source>
        <dbReference type="Proteomes" id="UP000749471"/>
    </source>
</evidence>
<evidence type="ECO:0000256" key="2">
    <source>
        <dbReference type="ARBA" id="ARBA00022670"/>
    </source>
</evidence>
<comment type="caution">
    <text evidence="7">The sequence shown here is derived from an EMBL/GenBank/DDBJ whole genome shotgun (WGS) entry which is preliminary data.</text>
</comment>
<evidence type="ECO:0000256" key="4">
    <source>
        <dbReference type="ARBA" id="ARBA00022825"/>
    </source>
</evidence>
<protein>
    <submittedName>
        <fullName evidence="7">S41 family peptidase</fullName>
    </submittedName>
</protein>
<keyword evidence="2 5" id="KW-0645">Protease</keyword>
<dbReference type="RefSeq" id="WP_216516644.1">
    <property type="nucleotide sequence ID" value="NZ_JAHLPM010000002.1"/>
</dbReference>
<organism evidence="7 8">
    <name type="scientific">Tissierella simiarum</name>
    <dbReference type="NCBI Taxonomy" id="2841534"/>
    <lineage>
        <taxon>Bacteria</taxon>
        <taxon>Bacillati</taxon>
        <taxon>Bacillota</taxon>
        <taxon>Tissierellia</taxon>
        <taxon>Tissierellales</taxon>
        <taxon>Tissierellaceae</taxon>
        <taxon>Tissierella</taxon>
    </lineage>
</organism>
<dbReference type="NCBIfam" id="TIGR00225">
    <property type="entry name" value="prc"/>
    <property type="match status" value="1"/>
</dbReference>
<feature type="domain" description="PDZ" evidence="6">
    <location>
        <begin position="85"/>
        <end position="153"/>
    </location>
</feature>
<dbReference type="Pfam" id="PF13180">
    <property type="entry name" value="PDZ_2"/>
    <property type="match status" value="1"/>
</dbReference>
<dbReference type="CDD" id="cd06782">
    <property type="entry name" value="cpPDZ_CPP-like"/>
    <property type="match status" value="1"/>
</dbReference>
<sequence>MKRQYDFKRTIIFMLLMSMALALPLQVYGEEAVLDYDLEYFTEIMNLVQKNYRKDISQEELLEGALKGLFYNLDEHSHYYTKEEFQALNEDLNGDFVGIGVYIMEEDGYIKVIAPIEGSPAYKAGIKPGDIIQKVDGKDIRNMTTVESSNLMKGKAGTSVKLGIKRGKEIKTFTVKREEVKINPISYEILNKKIGYIKISQFNQYTYTNITKALNQLDKNKVTNIIIDVRDNPGGYLDEVIEICKLFIPEGPIVHIKDRTKNIETYNSGLKKPKYKLVVLVNEYSASASEILAGAVKDRKVGQIVGVTTYGKGTVQQVIPLPYGDGMKLTIAEYLTPNKTSIDGKGIKPDVIVEDEDQQLKRAVELLKK</sequence>
<evidence type="ECO:0000256" key="3">
    <source>
        <dbReference type="ARBA" id="ARBA00022801"/>
    </source>
</evidence>
<dbReference type="PANTHER" id="PTHR32060">
    <property type="entry name" value="TAIL-SPECIFIC PROTEASE"/>
    <property type="match status" value="1"/>
</dbReference>
<dbReference type="PROSITE" id="PS50106">
    <property type="entry name" value="PDZ"/>
    <property type="match status" value="1"/>
</dbReference>
<dbReference type="InterPro" id="IPR005151">
    <property type="entry name" value="Tail-specific_protease"/>
</dbReference>
<reference evidence="7 8" key="1">
    <citation type="submission" date="2021-06" db="EMBL/GenBank/DDBJ databases">
        <authorList>
            <person name="Sun Q."/>
            <person name="Li D."/>
        </authorList>
    </citation>
    <scope>NUCLEOTIDE SEQUENCE [LARGE SCALE GENOMIC DNA]</scope>
    <source>
        <strain evidence="7 8">MSJ-40</strain>
    </source>
</reference>
<dbReference type="PANTHER" id="PTHR32060:SF30">
    <property type="entry name" value="CARBOXY-TERMINAL PROCESSING PROTEASE CTPA"/>
    <property type="match status" value="1"/>
</dbReference>
<proteinExistence type="inferred from homology"/>
<evidence type="ECO:0000259" key="6">
    <source>
        <dbReference type="PROSITE" id="PS50106"/>
    </source>
</evidence>
<keyword evidence="3 5" id="KW-0378">Hydrolase</keyword>
<dbReference type="Proteomes" id="UP000749471">
    <property type="component" value="Unassembled WGS sequence"/>
</dbReference>
<dbReference type="Pfam" id="PF03572">
    <property type="entry name" value="Peptidase_S41"/>
    <property type="match status" value="1"/>
</dbReference>
<comment type="similarity">
    <text evidence="1 5">Belongs to the peptidase S41A family.</text>
</comment>
<keyword evidence="4 5" id="KW-0720">Serine protease</keyword>
<evidence type="ECO:0000256" key="1">
    <source>
        <dbReference type="ARBA" id="ARBA00009179"/>
    </source>
</evidence>
<evidence type="ECO:0000313" key="7">
    <source>
        <dbReference type="EMBL" id="MBU5436983.1"/>
    </source>
</evidence>
<dbReference type="CDD" id="cd07560">
    <property type="entry name" value="Peptidase_S41_CPP"/>
    <property type="match status" value="1"/>
</dbReference>
<dbReference type="InterPro" id="IPR004447">
    <property type="entry name" value="Peptidase_S41A"/>
</dbReference>
<dbReference type="InterPro" id="IPR001478">
    <property type="entry name" value="PDZ"/>
</dbReference>
<evidence type="ECO:0000256" key="5">
    <source>
        <dbReference type="RuleBase" id="RU004404"/>
    </source>
</evidence>
<name>A0ABS6E252_9FIRM</name>
<keyword evidence="8" id="KW-1185">Reference proteome</keyword>
<dbReference type="SMART" id="SM00245">
    <property type="entry name" value="TSPc"/>
    <property type="match status" value="1"/>
</dbReference>
<accession>A0ABS6E252</accession>
<gene>
    <name evidence="7" type="ORF">KQI42_03115</name>
</gene>
<dbReference type="SMART" id="SM00228">
    <property type="entry name" value="PDZ"/>
    <property type="match status" value="1"/>
</dbReference>
<dbReference type="EMBL" id="JAHLPM010000002">
    <property type="protein sequence ID" value="MBU5436983.1"/>
    <property type="molecule type" value="Genomic_DNA"/>
</dbReference>